<evidence type="ECO:0000313" key="3">
    <source>
        <dbReference type="Proteomes" id="UP000314251"/>
    </source>
</evidence>
<sequence>MPPAADGLSATGYAAGTVGTPRQPGPEDRVVSGQGEALSSEASEQSEASGTPEPLDLRTDQPHSARMYDYLLGGKDHYTVDAEAAEQALAPFPLLRTAARENRAFLGRAVRHLVRETGIRQFLDLGSGLPTAENVHQVAQRVDPSARVVYVDNDPIVLVHGSALLARDAHTAVIQGDIRRPTEVLEDPQVKGLLDLSKPLAVLAVAVLHFVADEEDPEGVVRVLREAVAPGSHFILSHATADLAPEAAMGVQRAYRAQGVPLTLRDRERFTGFFDGLTLIEPGVRVVSDWRNDEVPEAERPDHADVSWYGGIGRLD</sequence>
<dbReference type="Gene3D" id="3.40.50.150">
    <property type="entry name" value="Vaccinia Virus protein VP39"/>
    <property type="match status" value="1"/>
</dbReference>
<reference evidence="2" key="1">
    <citation type="submission" date="2019-10" db="EMBL/GenBank/DDBJ databases">
        <title>Nonomuraea sp. nov., isolated from Phyllanthus amarus.</title>
        <authorList>
            <person name="Klykleung N."/>
            <person name="Tanasupawat S."/>
        </authorList>
    </citation>
    <scope>NUCLEOTIDE SEQUENCE [LARGE SCALE GENOMIC DNA]</scope>
    <source>
        <strain evidence="2">3MP-10</strain>
    </source>
</reference>
<proteinExistence type="predicted"/>
<evidence type="ECO:0000256" key="1">
    <source>
        <dbReference type="SAM" id="MobiDB-lite"/>
    </source>
</evidence>
<keyword evidence="2" id="KW-0489">Methyltransferase</keyword>
<dbReference type="InterPro" id="IPR006764">
    <property type="entry name" value="SAM_dep_MeTrfase_SAV2177_type"/>
</dbReference>
<dbReference type="GO" id="GO:0032259">
    <property type="term" value="P:methylation"/>
    <property type="evidence" value="ECO:0007669"/>
    <property type="project" value="UniProtKB-KW"/>
</dbReference>
<dbReference type="PIRSF" id="PIRSF017393">
    <property type="entry name" value="MTase_SAV2177"/>
    <property type="match status" value="1"/>
</dbReference>
<gene>
    <name evidence="2" type="ORF">FH607_000245</name>
</gene>
<dbReference type="AlphaFoldDB" id="A0A5N6ARM9"/>
<dbReference type="GO" id="GO:0008168">
    <property type="term" value="F:methyltransferase activity"/>
    <property type="evidence" value="ECO:0007669"/>
    <property type="project" value="UniProtKB-KW"/>
</dbReference>
<feature type="compositionally biased region" description="Low complexity" evidence="1">
    <location>
        <begin position="32"/>
        <end position="50"/>
    </location>
</feature>
<protein>
    <submittedName>
        <fullName evidence="2">SAM-dependent methyltransferase</fullName>
    </submittedName>
</protein>
<dbReference type="Proteomes" id="UP000314251">
    <property type="component" value="Unassembled WGS sequence"/>
</dbReference>
<accession>A0A5N6ARM9</accession>
<evidence type="ECO:0000313" key="2">
    <source>
        <dbReference type="EMBL" id="KAB8170825.1"/>
    </source>
</evidence>
<dbReference type="OrthoDB" id="4134439at2"/>
<comment type="caution">
    <text evidence="2">The sequence shown here is derived from an EMBL/GenBank/DDBJ whole genome shotgun (WGS) entry which is preliminary data.</text>
</comment>
<dbReference type="SUPFAM" id="SSF53335">
    <property type="entry name" value="S-adenosyl-L-methionine-dependent methyltransferases"/>
    <property type="match status" value="1"/>
</dbReference>
<keyword evidence="3" id="KW-1185">Reference proteome</keyword>
<name>A0A5N6ARM9_9ACTN</name>
<keyword evidence="2" id="KW-0808">Transferase</keyword>
<dbReference type="Pfam" id="PF04672">
    <property type="entry name" value="Methyltransf_19"/>
    <property type="match status" value="1"/>
</dbReference>
<feature type="region of interest" description="Disordered" evidence="1">
    <location>
        <begin position="1"/>
        <end position="61"/>
    </location>
</feature>
<dbReference type="EMBL" id="VDLY02000001">
    <property type="protein sequence ID" value="KAB8170825.1"/>
    <property type="molecule type" value="Genomic_DNA"/>
</dbReference>
<dbReference type="InterPro" id="IPR029063">
    <property type="entry name" value="SAM-dependent_MTases_sf"/>
</dbReference>
<organism evidence="2 3">
    <name type="scientific">Streptomyces mimosae</name>
    <dbReference type="NCBI Taxonomy" id="2586635"/>
    <lineage>
        <taxon>Bacteria</taxon>
        <taxon>Bacillati</taxon>
        <taxon>Actinomycetota</taxon>
        <taxon>Actinomycetes</taxon>
        <taxon>Kitasatosporales</taxon>
        <taxon>Streptomycetaceae</taxon>
        <taxon>Streptomyces</taxon>
    </lineage>
</organism>